<proteinExistence type="predicted"/>
<keyword evidence="1" id="KW-0812">Transmembrane</keyword>
<name>Q11GT7_CHESB</name>
<keyword evidence="1" id="KW-0472">Membrane</keyword>
<sequence>MTATTTFWIIIVGAVFTYLTRIGGHLVLSRFDRVHPRVEAGLNAVPAAVLTSLVAPAAMEGGPAEIAALATGAVVSFLGGGMMTIFFSGGAVLIALRHFLS</sequence>
<reference evidence="2" key="1">
    <citation type="submission" date="2006-06" db="EMBL/GenBank/DDBJ databases">
        <title>Complete sequence of chromosome of Chelativorans sp. BNC1.</title>
        <authorList>
            <consortium name="US DOE Joint Genome Institute"/>
            <person name="Copeland A."/>
            <person name="Lucas S."/>
            <person name="Lapidus A."/>
            <person name="Barry K."/>
            <person name="Detter J.C."/>
            <person name="Glavina del Rio T."/>
            <person name="Hammon N."/>
            <person name="Israni S."/>
            <person name="Dalin E."/>
            <person name="Tice H."/>
            <person name="Pitluck S."/>
            <person name="Chertkov O."/>
            <person name="Brettin T."/>
            <person name="Bruce D."/>
            <person name="Han C."/>
            <person name="Tapia R."/>
            <person name="Gilna P."/>
            <person name="Schmutz J."/>
            <person name="Larimer F."/>
            <person name="Land M."/>
            <person name="Hauser L."/>
            <person name="Kyrpides N."/>
            <person name="Mikhailova N."/>
            <person name="Richardson P."/>
        </authorList>
    </citation>
    <scope>NUCLEOTIDE SEQUENCE</scope>
    <source>
        <strain evidence="2">BNC1</strain>
    </source>
</reference>
<organism evidence="2">
    <name type="scientific">Chelativorans sp. (strain BNC1)</name>
    <dbReference type="NCBI Taxonomy" id="266779"/>
    <lineage>
        <taxon>Bacteria</taxon>
        <taxon>Pseudomonadati</taxon>
        <taxon>Pseudomonadota</taxon>
        <taxon>Alphaproteobacteria</taxon>
        <taxon>Hyphomicrobiales</taxon>
        <taxon>Phyllobacteriaceae</taxon>
        <taxon>Chelativorans</taxon>
    </lineage>
</organism>
<evidence type="ECO:0000256" key="1">
    <source>
        <dbReference type="SAM" id="Phobius"/>
    </source>
</evidence>
<feature type="transmembrane region" description="Helical" evidence="1">
    <location>
        <begin position="71"/>
        <end position="96"/>
    </location>
</feature>
<dbReference type="Pfam" id="PF05437">
    <property type="entry name" value="AzlD"/>
    <property type="match status" value="1"/>
</dbReference>
<dbReference type="EMBL" id="CP000390">
    <property type="protein sequence ID" value="ABG63388.1"/>
    <property type="molecule type" value="Genomic_DNA"/>
</dbReference>
<feature type="transmembrane region" description="Helical" evidence="1">
    <location>
        <begin position="40"/>
        <end position="59"/>
    </location>
</feature>
<dbReference type="HOGENOM" id="CLU_152361_2_1_5"/>
<gene>
    <name evidence="2" type="ordered locus">Meso_1995</name>
</gene>
<protein>
    <submittedName>
        <fullName evidence="2">Branched-chain amino acid transport</fullName>
    </submittedName>
</protein>
<dbReference type="STRING" id="266779.Meso_1995"/>
<keyword evidence="1" id="KW-1133">Transmembrane helix</keyword>
<accession>Q11GT7</accession>
<dbReference type="eggNOG" id="COG4541">
    <property type="taxonomic scope" value="Bacteria"/>
</dbReference>
<feature type="transmembrane region" description="Helical" evidence="1">
    <location>
        <begin position="6"/>
        <end position="28"/>
    </location>
</feature>
<dbReference type="AlphaFoldDB" id="Q11GT7"/>
<dbReference type="KEGG" id="mes:Meso_1995"/>
<dbReference type="OrthoDB" id="7376361at2"/>
<dbReference type="InterPro" id="IPR008407">
    <property type="entry name" value="Brnchd-chn_aa_trnsp_AzlD"/>
</dbReference>
<evidence type="ECO:0000313" key="2">
    <source>
        <dbReference type="EMBL" id="ABG63388.1"/>
    </source>
</evidence>